<keyword evidence="1" id="KW-1133">Transmembrane helix</keyword>
<feature type="transmembrane region" description="Helical" evidence="1">
    <location>
        <begin position="6"/>
        <end position="25"/>
    </location>
</feature>
<sequence length="279" mass="32511">MDIPVWQYILSMTIYIVMLILAIGFMRKNTKFALIFWIAMLFSFPLWNLEGWFRWAKTLSVMIPIIFLCLARYAYLEPKAGAFWESLRKPWVRWTLYGVWFLNIAEATIKDATMGNYWNALAGFLLCVTIPFADKYWTFSSEENGDLHAYTTGAYNFLYTTWNMCFVYAESPVFFFSTVCILLAAELYPIIKKRPELYVISRAYTLAIHLLIRACLPGLFPALMNAQAVNNPQVLKYWGMINGLLCIPFVFWHMWQLHTGKAEVSFRRGKLPEPETVSI</sequence>
<protein>
    <submittedName>
        <fullName evidence="2">Uncharacterized</fullName>
    </submittedName>
</protein>
<reference evidence="2 3" key="1">
    <citation type="submission" date="2015-03" db="EMBL/GenBank/DDBJ databases">
        <authorList>
            <person name="Murphy D."/>
        </authorList>
    </citation>
    <scope>NUCLEOTIDE SEQUENCE [LARGE SCALE GENOMIC DNA]</scope>
    <source>
        <strain evidence="2 3">OL-4</strain>
    </source>
</reference>
<feature type="transmembrane region" description="Helical" evidence="1">
    <location>
        <begin position="235"/>
        <end position="255"/>
    </location>
</feature>
<keyword evidence="1" id="KW-0812">Transmembrane</keyword>
<keyword evidence="3" id="KW-1185">Reference proteome</keyword>
<gene>
    <name evidence="2" type="ORF">596</name>
</gene>
<feature type="transmembrane region" description="Helical" evidence="1">
    <location>
        <begin position="32"/>
        <end position="49"/>
    </location>
</feature>
<evidence type="ECO:0000313" key="3">
    <source>
        <dbReference type="Proteomes" id="UP000045545"/>
    </source>
</evidence>
<dbReference type="RefSeq" id="WP_046495639.1">
    <property type="nucleotide sequence ID" value="NZ_CGIH01000008.1"/>
</dbReference>
<name>A0A0E4C7W7_9FIRM</name>
<feature type="transmembrane region" description="Helical" evidence="1">
    <location>
        <begin position="55"/>
        <end position="75"/>
    </location>
</feature>
<evidence type="ECO:0000313" key="2">
    <source>
        <dbReference type="EMBL" id="CFX14374.1"/>
    </source>
</evidence>
<feature type="transmembrane region" description="Helical" evidence="1">
    <location>
        <begin position="117"/>
        <end position="133"/>
    </location>
</feature>
<feature type="transmembrane region" description="Helical" evidence="1">
    <location>
        <begin position="173"/>
        <end position="191"/>
    </location>
</feature>
<evidence type="ECO:0000256" key="1">
    <source>
        <dbReference type="SAM" id="Phobius"/>
    </source>
</evidence>
<proteinExistence type="predicted"/>
<accession>A0A0E4C7W7</accession>
<dbReference type="Proteomes" id="UP000045545">
    <property type="component" value="Unassembled WGS sequence"/>
</dbReference>
<dbReference type="AlphaFoldDB" id="A0A0E4C7W7"/>
<organism evidence="2 3">
    <name type="scientific">Syntrophomonas zehnderi OL-4</name>
    <dbReference type="NCBI Taxonomy" id="690567"/>
    <lineage>
        <taxon>Bacteria</taxon>
        <taxon>Bacillati</taxon>
        <taxon>Bacillota</taxon>
        <taxon>Clostridia</taxon>
        <taxon>Eubacteriales</taxon>
        <taxon>Syntrophomonadaceae</taxon>
        <taxon>Syntrophomonas</taxon>
    </lineage>
</organism>
<keyword evidence="1" id="KW-0472">Membrane</keyword>
<dbReference type="EMBL" id="CGIH01000008">
    <property type="protein sequence ID" value="CFX14374.1"/>
    <property type="molecule type" value="Genomic_DNA"/>
</dbReference>